<dbReference type="EMBL" id="CP036455">
    <property type="protein sequence ID" value="QBI51981.1"/>
    <property type="molecule type" value="Genomic_DNA"/>
</dbReference>
<organism evidence="2 3">
    <name type="scientific">Streptomonospora litoralis</name>
    <dbReference type="NCBI Taxonomy" id="2498135"/>
    <lineage>
        <taxon>Bacteria</taxon>
        <taxon>Bacillati</taxon>
        <taxon>Actinomycetota</taxon>
        <taxon>Actinomycetes</taxon>
        <taxon>Streptosporangiales</taxon>
        <taxon>Nocardiopsidaceae</taxon>
        <taxon>Streptomonospora</taxon>
    </lineage>
</organism>
<protein>
    <submittedName>
        <fullName evidence="2">Uncharacterized protein</fullName>
    </submittedName>
</protein>
<feature type="compositionally biased region" description="Low complexity" evidence="1">
    <location>
        <begin position="318"/>
        <end position="329"/>
    </location>
</feature>
<accession>A0A4P6PYM3</accession>
<feature type="compositionally biased region" description="Polar residues" evidence="1">
    <location>
        <begin position="234"/>
        <end position="243"/>
    </location>
</feature>
<feature type="compositionally biased region" description="Low complexity" evidence="1">
    <location>
        <begin position="175"/>
        <end position="191"/>
    </location>
</feature>
<gene>
    <name evidence="2" type="ORF">EKD16_00805</name>
</gene>
<feature type="compositionally biased region" description="Low complexity" evidence="1">
    <location>
        <begin position="29"/>
        <end position="43"/>
    </location>
</feature>
<feature type="region of interest" description="Disordered" evidence="1">
    <location>
        <begin position="318"/>
        <end position="378"/>
    </location>
</feature>
<name>A0A4P6PYM3_9ACTN</name>
<dbReference type="AlphaFoldDB" id="A0A4P6PYM3"/>
<sequence length="378" mass="41286">MAPAPNEPGARRWRRPTRRRQRRRRRGRAAVVGAAVTAPGPRVVEPRAPPCGRIGATRRTHVRRHPPRRRPKAPPPHRHSAIRNSRGCFVRQYPNSRWSCSRAAAAVVHEAHRMARKRPRHQLFVHLVAAAPAETARKTGMGHQKSTPSGRGATGGDIRAPRATCRRPPTPDPAAPQGRAGTRARAPPRGLRPARSRPQHGDTQPAHRRGYVPYAGPSGDVSRTYGRGIRLPATITSRQTGQGAPSGAPPASTRCDRRGPTPTGRRCHRGYRPYPVASTGGPELQPIPGSSQGATAARSRFKAAKYYRVRDGGRCLQRSRAGGCCRSSSFLGTAKHRRSAGPDPRPTPDLRPTRTNGEDPHGREQLRNRAMPEFGCAR</sequence>
<feature type="compositionally biased region" description="Basic residues" evidence="1">
    <location>
        <begin position="11"/>
        <end position="28"/>
    </location>
</feature>
<proteinExistence type="predicted"/>
<evidence type="ECO:0000256" key="1">
    <source>
        <dbReference type="SAM" id="MobiDB-lite"/>
    </source>
</evidence>
<evidence type="ECO:0000313" key="2">
    <source>
        <dbReference type="EMBL" id="QBI51981.1"/>
    </source>
</evidence>
<reference evidence="2 3" key="1">
    <citation type="submission" date="2019-02" db="EMBL/GenBank/DDBJ databases">
        <authorList>
            <person name="Khodamoradi S."/>
            <person name="Hahnke R.L."/>
            <person name="Kaempfer P."/>
            <person name="Schumann P."/>
            <person name="Rohde M."/>
            <person name="Steinert M."/>
            <person name="Luzhetskyy A."/>
            <person name="Wink J."/>
            <person name="Ruckert C."/>
        </authorList>
    </citation>
    <scope>NUCLEOTIDE SEQUENCE [LARGE SCALE GENOMIC DNA]</scope>
    <source>
        <strain evidence="2 3">M2</strain>
    </source>
</reference>
<dbReference type="Proteomes" id="UP000292235">
    <property type="component" value="Chromosome"/>
</dbReference>
<feature type="compositionally biased region" description="Basic residues" evidence="1">
    <location>
        <begin position="56"/>
        <end position="81"/>
    </location>
</feature>
<feature type="region of interest" description="Disordered" evidence="1">
    <location>
        <begin position="135"/>
        <end position="296"/>
    </location>
</feature>
<keyword evidence="3" id="KW-1185">Reference proteome</keyword>
<feature type="compositionally biased region" description="Basic and acidic residues" evidence="1">
    <location>
        <begin position="346"/>
        <end position="367"/>
    </location>
</feature>
<dbReference type="KEGG" id="strr:EKD16_00805"/>
<feature type="region of interest" description="Disordered" evidence="1">
    <location>
        <begin position="1"/>
        <end position="82"/>
    </location>
</feature>
<evidence type="ECO:0000313" key="3">
    <source>
        <dbReference type="Proteomes" id="UP000292235"/>
    </source>
</evidence>